<dbReference type="EMBL" id="LK022848">
    <property type="protein sequence ID" value="CDR04957.1"/>
    <property type="molecule type" value="Genomic_DNA"/>
</dbReference>
<dbReference type="Gene3D" id="1.10.10.60">
    <property type="entry name" value="Homeodomain-like"/>
    <property type="match status" value="2"/>
</dbReference>
<evidence type="ECO:0000259" key="4">
    <source>
        <dbReference type="PROSITE" id="PS01124"/>
    </source>
</evidence>
<name>A0A060ZPI2_9ACTN</name>
<dbReference type="SMART" id="SM00342">
    <property type="entry name" value="HTH_ARAC"/>
    <property type="match status" value="1"/>
</dbReference>
<keyword evidence="2" id="KW-0238">DNA-binding</keyword>
<dbReference type="InterPro" id="IPR050204">
    <property type="entry name" value="AraC_XylS_family_regulators"/>
</dbReference>
<evidence type="ECO:0000256" key="2">
    <source>
        <dbReference type="ARBA" id="ARBA00023125"/>
    </source>
</evidence>
<dbReference type="PANTHER" id="PTHR46796">
    <property type="entry name" value="HTH-TYPE TRANSCRIPTIONAL ACTIVATOR RHAS-RELATED"/>
    <property type="match status" value="1"/>
</dbReference>
<dbReference type="HOGENOM" id="CLU_000445_81_14_11"/>
<organism evidence="5">
    <name type="scientific">Streptomyces iranensis</name>
    <dbReference type="NCBI Taxonomy" id="576784"/>
    <lineage>
        <taxon>Bacteria</taxon>
        <taxon>Bacillati</taxon>
        <taxon>Actinomycetota</taxon>
        <taxon>Actinomycetes</taxon>
        <taxon>Kitasatosporales</taxon>
        <taxon>Streptomycetaceae</taxon>
        <taxon>Streptomyces</taxon>
        <taxon>Streptomyces violaceusniger group</taxon>
    </lineage>
</organism>
<evidence type="ECO:0000256" key="3">
    <source>
        <dbReference type="ARBA" id="ARBA00023163"/>
    </source>
</evidence>
<dbReference type="AlphaFoldDB" id="A0A060ZPI2"/>
<dbReference type="InterPro" id="IPR018060">
    <property type="entry name" value="HTH_AraC"/>
</dbReference>
<accession>A0A060ZPI2</accession>
<dbReference type="Pfam" id="PF12833">
    <property type="entry name" value="HTH_18"/>
    <property type="match status" value="1"/>
</dbReference>
<dbReference type="SUPFAM" id="SSF46689">
    <property type="entry name" value="Homeodomain-like"/>
    <property type="match status" value="2"/>
</dbReference>
<keyword evidence="3" id="KW-0804">Transcription</keyword>
<sequence length="96" mass="10780">MQDRLAEPLTLADIAAELHLSLYHFVRVFRDATGVTPHRFLTRLRIELARRLLSETNLTIEQITQRCGFAAPSALSSAFLRQVGVRPSAYRKATTG</sequence>
<dbReference type="GO" id="GO:0003700">
    <property type="term" value="F:DNA-binding transcription factor activity"/>
    <property type="evidence" value="ECO:0007669"/>
    <property type="project" value="InterPro"/>
</dbReference>
<reference evidence="5" key="1">
    <citation type="submission" date="2014-05" db="EMBL/GenBank/DDBJ databases">
        <authorList>
            <person name="Horn Fabian"/>
        </authorList>
    </citation>
    <scope>NUCLEOTIDE SEQUENCE</scope>
</reference>
<evidence type="ECO:0000256" key="1">
    <source>
        <dbReference type="ARBA" id="ARBA00023015"/>
    </source>
</evidence>
<dbReference type="PROSITE" id="PS01124">
    <property type="entry name" value="HTH_ARAC_FAMILY_2"/>
    <property type="match status" value="1"/>
</dbReference>
<feature type="domain" description="HTH araC/xylS-type" evidence="4">
    <location>
        <begin position="1"/>
        <end position="93"/>
    </location>
</feature>
<protein>
    <submittedName>
        <fullName evidence="5">Transcriptional regulator, AraC family</fullName>
    </submittedName>
</protein>
<evidence type="ECO:0000313" key="5">
    <source>
        <dbReference type="EMBL" id="CDR04957.1"/>
    </source>
</evidence>
<proteinExistence type="predicted"/>
<dbReference type="InterPro" id="IPR009057">
    <property type="entry name" value="Homeodomain-like_sf"/>
</dbReference>
<dbReference type="GO" id="GO:0043565">
    <property type="term" value="F:sequence-specific DNA binding"/>
    <property type="evidence" value="ECO:0007669"/>
    <property type="project" value="InterPro"/>
</dbReference>
<keyword evidence="1" id="KW-0805">Transcription regulation</keyword>
<gene>
    <name evidence="5" type="ORF">SIRAN1939</name>
</gene>